<gene>
    <name evidence="1" type="ORF">ACFPFX_37700</name>
</gene>
<evidence type="ECO:0000313" key="2">
    <source>
        <dbReference type="Proteomes" id="UP001595834"/>
    </source>
</evidence>
<dbReference type="SUPFAM" id="SSF48317">
    <property type="entry name" value="Acid phosphatase/Vanadium-dependent haloperoxidase"/>
    <property type="match status" value="1"/>
</dbReference>
<name>A0ABV9UZM4_9ACTN</name>
<dbReference type="SUPFAM" id="SSF111331">
    <property type="entry name" value="NAD kinase/diacylglycerol kinase-like"/>
    <property type="match status" value="1"/>
</dbReference>
<evidence type="ECO:0000313" key="1">
    <source>
        <dbReference type="EMBL" id="MFC4962031.1"/>
    </source>
</evidence>
<accession>A0ABV9UZM4</accession>
<proteinExistence type="predicted"/>
<dbReference type="Proteomes" id="UP001595834">
    <property type="component" value="Unassembled WGS sequence"/>
</dbReference>
<sequence length="265" mass="27583">MGDLRTFDVRFVDRVLPYVGRAVRQCVLRPAVAAATGSTGRRAVRRAALRSTGSSILTCAAIRISAKALGTSGQLRQPQTGALSSGRTAGTAAFAAAAVLESPRWGAVLIPVALVAAVSRARSGTYPPGRVLADFTIGAGIAAVTCHWWPCAATSPPTPHGRTCPSPRCREAKVWSRSSTAMRDTADAVEAGTGGAVDLGRVTGDGPDTYFLNTFSIGVHPELVRARESREASIGKWPALAVGLSRVLADGTPIEVSVDGQPRRL</sequence>
<dbReference type="RefSeq" id="WP_344374649.1">
    <property type="nucleotide sequence ID" value="NZ_BAAASQ010000009.1"/>
</dbReference>
<dbReference type="EMBL" id="JBHSIZ010000054">
    <property type="protein sequence ID" value="MFC4962031.1"/>
    <property type="molecule type" value="Genomic_DNA"/>
</dbReference>
<protein>
    <submittedName>
        <fullName evidence="1">Uncharacterized protein</fullName>
    </submittedName>
</protein>
<reference evidence="2" key="1">
    <citation type="journal article" date="2019" name="Int. J. Syst. Evol. Microbiol.">
        <title>The Global Catalogue of Microorganisms (GCM) 10K type strain sequencing project: providing services to taxonomists for standard genome sequencing and annotation.</title>
        <authorList>
            <consortium name="The Broad Institute Genomics Platform"/>
            <consortium name="The Broad Institute Genome Sequencing Center for Infectious Disease"/>
            <person name="Wu L."/>
            <person name="Ma J."/>
        </authorList>
    </citation>
    <scope>NUCLEOTIDE SEQUENCE [LARGE SCALE GENOMIC DNA]</scope>
    <source>
        <strain evidence="2">CCM 7224</strain>
    </source>
</reference>
<organism evidence="1 2">
    <name type="scientific">Streptomyces mauvecolor</name>
    <dbReference type="NCBI Taxonomy" id="58345"/>
    <lineage>
        <taxon>Bacteria</taxon>
        <taxon>Bacillati</taxon>
        <taxon>Actinomycetota</taxon>
        <taxon>Actinomycetes</taxon>
        <taxon>Kitasatosporales</taxon>
        <taxon>Streptomycetaceae</taxon>
        <taxon>Streptomyces</taxon>
    </lineage>
</organism>
<dbReference type="InterPro" id="IPR036938">
    <property type="entry name" value="PAP2/HPO_sf"/>
</dbReference>
<dbReference type="InterPro" id="IPR016064">
    <property type="entry name" value="NAD/diacylglycerol_kinase_sf"/>
</dbReference>
<comment type="caution">
    <text evidence="1">The sequence shown here is derived from an EMBL/GenBank/DDBJ whole genome shotgun (WGS) entry which is preliminary data.</text>
</comment>
<keyword evidence="2" id="KW-1185">Reference proteome</keyword>